<evidence type="ECO:0000256" key="5">
    <source>
        <dbReference type="SAM" id="MobiDB-lite"/>
    </source>
</evidence>
<evidence type="ECO:0000313" key="7">
    <source>
        <dbReference type="Proteomes" id="UP001303760"/>
    </source>
</evidence>
<gene>
    <name evidence="6" type="ORF">C8A03DRAFT_18199</name>
</gene>
<evidence type="ECO:0000313" key="6">
    <source>
        <dbReference type="EMBL" id="KAK4235000.1"/>
    </source>
</evidence>
<comment type="similarity">
    <text evidence="1">Belongs to the peptidase C15 family.</text>
</comment>
<reference evidence="6" key="1">
    <citation type="journal article" date="2023" name="Mol. Phylogenet. Evol.">
        <title>Genome-scale phylogeny and comparative genomics of the fungal order Sordariales.</title>
        <authorList>
            <person name="Hensen N."/>
            <person name="Bonometti L."/>
            <person name="Westerberg I."/>
            <person name="Brannstrom I.O."/>
            <person name="Guillou S."/>
            <person name="Cros-Aarteil S."/>
            <person name="Calhoun S."/>
            <person name="Haridas S."/>
            <person name="Kuo A."/>
            <person name="Mondo S."/>
            <person name="Pangilinan J."/>
            <person name="Riley R."/>
            <person name="LaButti K."/>
            <person name="Andreopoulos B."/>
            <person name="Lipzen A."/>
            <person name="Chen C."/>
            <person name="Yan M."/>
            <person name="Daum C."/>
            <person name="Ng V."/>
            <person name="Clum A."/>
            <person name="Steindorff A."/>
            <person name="Ohm R.A."/>
            <person name="Martin F."/>
            <person name="Silar P."/>
            <person name="Natvig D.O."/>
            <person name="Lalanne C."/>
            <person name="Gautier V."/>
            <person name="Ament-Velasquez S.L."/>
            <person name="Kruys A."/>
            <person name="Hutchinson M.I."/>
            <person name="Powell A.J."/>
            <person name="Barry K."/>
            <person name="Miller A.N."/>
            <person name="Grigoriev I.V."/>
            <person name="Debuchy R."/>
            <person name="Gladieux P."/>
            <person name="Hiltunen Thoren M."/>
            <person name="Johannesson H."/>
        </authorList>
    </citation>
    <scope>NUCLEOTIDE SEQUENCE</scope>
    <source>
        <strain evidence="6">CBS 532.94</strain>
    </source>
</reference>
<keyword evidence="2" id="KW-0645">Protease</keyword>
<dbReference type="Pfam" id="PF01470">
    <property type="entry name" value="Peptidase_C15"/>
    <property type="match status" value="1"/>
</dbReference>
<evidence type="ECO:0000256" key="3">
    <source>
        <dbReference type="ARBA" id="ARBA00022801"/>
    </source>
</evidence>
<protein>
    <submittedName>
        <fullName evidence="6">Pyroglutamyl-peptidase 1</fullName>
    </submittedName>
</protein>
<evidence type="ECO:0000256" key="1">
    <source>
        <dbReference type="ARBA" id="ARBA00006641"/>
    </source>
</evidence>
<dbReference type="SUPFAM" id="SSF53182">
    <property type="entry name" value="Pyrrolidone carboxyl peptidase (pyroglutamate aminopeptidase)"/>
    <property type="match status" value="1"/>
</dbReference>
<organism evidence="6 7">
    <name type="scientific">Achaetomium macrosporum</name>
    <dbReference type="NCBI Taxonomy" id="79813"/>
    <lineage>
        <taxon>Eukaryota</taxon>
        <taxon>Fungi</taxon>
        <taxon>Dikarya</taxon>
        <taxon>Ascomycota</taxon>
        <taxon>Pezizomycotina</taxon>
        <taxon>Sordariomycetes</taxon>
        <taxon>Sordariomycetidae</taxon>
        <taxon>Sordariales</taxon>
        <taxon>Chaetomiaceae</taxon>
        <taxon>Achaetomium</taxon>
    </lineage>
</organism>
<accession>A0AAN7C4B9</accession>
<evidence type="ECO:0000256" key="4">
    <source>
        <dbReference type="ARBA" id="ARBA00022807"/>
    </source>
</evidence>
<evidence type="ECO:0000256" key="2">
    <source>
        <dbReference type="ARBA" id="ARBA00022670"/>
    </source>
</evidence>
<comment type="caution">
    <text evidence="6">The sequence shown here is derived from an EMBL/GenBank/DDBJ whole genome shotgun (WGS) entry which is preliminary data.</text>
</comment>
<reference evidence="6" key="2">
    <citation type="submission" date="2023-05" db="EMBL/GenBank/DDBJ databases">
        <authorList>
            <consortium name="Lawrence Berkeley National Laboratory"/>
            <person name="Steindorff A."/>
            <person name="Hensen N."/>
            <person name="Bonometti L."/>
            <person name="Westerberg I."/>
            <person name="Brannstrom I.O."/>
            <person name="Guillou S."/>
            <person name="Cros-Aarteil S."/>
            <person name="Calhoun S."/>
            <person name="Haridas S."/>
            <person name="Kuo A."/>
            <person name="Mondo S."/>
            <person name="Pangilinan J."/>
            <person name="Riley R."/>
            <person name="Labutti K."/>
            <person name="Andreopoulos B."/>
            <person name="Lipzen A."/>
            <person name="Chen C."/>
            <person name="Yanf M."/>
            <person name="Daum C."/>
            <person name="Ng V."/>
            <person name="Clum A."/>
            <person name="Ohm R."/>
            <person name="Martin F."/>
            <person name="Silar P."/>
            <person name="Natvig D."/>
            <person name="Lalanne C."/>
            <person name="Gautier V."/>
            <person name="Ament-Velasquez S.L."/>
            <person name="Kruys A."/>
            <person name="Hutchinson M.I."/>
            <person name="Powell A.J."/>
            <person name="Barry K."/>
            <person name="Miller A.N."/>
            <person name="Grigoriev I.V."/>
            <person name="Debuchy R."/>
            <person name="Gladieux P."/>
            <person name="Thoren M.H."/>
            <person name="Johannesson H."/>
        </authorList>
    </citation>
    <scope>NUCLEOTIDE SEQUENCE</scope>
    <source>
        <strain evidence="6">CBS 532.94</strain>
    </source>
</reference>
<dbReference type="AlphaFoldDB" id="A0AAN7C4B9"/>
<dbReference type="GO" id="GO:0008234">
    <property type="term" value="F:cysteine-type peptidase activity"/>
    <property type="evidence" value="ECO:0007669"/>
    <property type="project" value="UniProtKB-KW"/>
</dbReference>
<dbReference type="Proteomes" id="UP001303760">
    <property type="component" value="Unassembled WGS sequence"/>
</dbReference>
<dbReference type="InterPro" id="IPR016125">
    <property type="entry name" value="Peptidase_C15-like"/>
</dbReference>
<dbReference type="PANTHER" id="PTHR23402:SF1">
    <property type="entry name" value="PYROGLUTAMYL-PEPTIDASE I"/>
    <property type="match status" value="1"/>
</dbReference>
<dbReference type="Gene3D" id="3.40.630.20">
    <property type="entry name" value="Peptidase C15, pyroglutamyl peptidase I-like"/>
    <property type="match status" value="1"/>
</dbReference>
<dbReference type="InterPro" id="IPR036440">
    <property type="entry name" value="Peptidase_C15-like_sf"/>
</dbReference>
<keyword evidence="7" id="KW-1185">Reference proteome</keyword>
<keyword evidence="3" id="KW-0378">Hydrolase</keyword>
<name>A0AAN7C4B9_9PEZI</name>
<sequence>MGSVGADVSQEPITVLITGFAPFKKGYPVNPSWEIARSLPEWLPPVRAKTTTGPGSEPASTPVVIPPVRLLVHPAPIQVSYATVRALVPKLWNLDNTDTEPDPGPDDDDPSMSKRRRPDLVIHIGMAGPRLFYSIERRGHRDGYVMRDVDGALLGDEERRAREGEQWVWHGVPRELETEVDVEDVLGRWRGLSPKYMDLRISEDAGHYLCDFIYFSSLAHLYKAGQKRKVLFLHVPSDASEHSIALGRELVLQLVRSVVESEVARQGKGKEEAG</sequence>
<proteinExistence type="inferred from homology"/>
<dbReference type="PANTHER" id="PTHR23402">
    <property type="entry name" value="PROTEASE FAMILY C15 PYROGLUTAMYL-PEPTIDASE I-RELATED"/>
    <property type="match status" value="1"/>
</dbReference>
<keyword evidence="4" id="KW-0788">Thiol protease</keyword>
<feature type="region of interest" description="Disordered" evidence="5">
    <location>
        <begin position="94"/>
        <end position="117"/>
    </location>
</feature>
<dbReference type="GO" id="GO:0006508">
    <property type="term" value="P:proteolysis"/>
    <property type="evidence" value="ECO:0007669"/>
    <property type="project" value="UniProtKB-KW"/>
</dbReference>
<feature type="compositionally biased region" description="Acidic residues" evidence="5">
    <location>
        <begin position="97"/>
        <end position="110"/>
    </location>
</feature>
<dbReference type="EMBL" id="MU860307">
    <property type="protein sequence ID" value="KAK4235000.1"/>
    <property type="molecule type" value="Genomic_DNA"/>
</dbReference>